<protein>
    <submittedName>
        <fullName evidence="1">Uncharacterized protein</fullName>
    </submittedName>
</protein>
<dbReference type="EMBL" id="FLOC01000002">
    <property type="protein sequence ID" value="SBS26108.1"/>
    <property type="molecule type" value="Genomic_DNA"/>
</dbReference>
<dbReference type="OrthoDB" id="6104526at2"/>
<dbReference type="RefSeq" id="WP_067205509.1">
    <property type="nucleotide sequence ID" value="NZ_FLOC01000002.1"/>
</dbReference>
<reference evidence="1 2" key="1">
    <citation type="submission" date="2016-06" db="EMBL/GenBank/DDBJ databases">
        <authorList>
            <person name="Kjaerup R.B."/>
            <person name="Dalgaard T.S."/>
            <person name="Juul-Madsen H.R."/>
        </authorList>
    </citation>
    <scope>NUCLEOTIDE SEQUENCE [LARGE SCALE GENOMIC DNA]</scope>
    <source>
        <strain evidence="1 2">CECT 5080</strain>
    </source>
</reference>
<gene>
    <name evidence="1" type="ORF">MAQ5080_00430</name>
</gene>
<proteinExistence type="predicted"/>
<accession>A0A1A8T581</accession>
<organism evidence="1 2">
    <name type="scientific">Marinomonas aquimarina</name>
    <dbReference type="NCBI Taxonomy" id="295068"/>
    <lineage>
        <taxon>Bacteria</taxon>
        <taxon>Pseudomonadati</taxon>
        <taxon>Pseudomonadota</taxon>
        <taxon>Gammaproteobacteria</taxon>
        <taxon>Oceanospirillales</taxon>
        <taxon>Oceanospirillaceae</taxon>
        <taxon>Marinomonas</taxon>
    </lineage>
</organism>
<sequence>MKTMLGQDSWQHIVHHSDIMRVYEVQLSMNEHANHNFCFPFDSLLTVTDGQVFVESPFEESSLKANQALWLSHNQAIRCVAVTPVVRLFVVVFIGQTKRQQQRFERFASGTEHKHECSNGVTHWRVDNKDLGKVEWVMLPAHYSEPSYYVKESEQFFLPLNYDQSLYVTYDHEHMEPVAQSGLVIPQNQSHSLLNVANKPITYLSITSPYPHLSRILKLKPNPA</sequence>
<keyword evidence="2" id="KW-1185">Reference proteome</keyword>
<dbReference type="SUPFAM" id="SSF51182">
    <property type="entry name" value="RmlC-like cupins"/>
    <property type="match status" value="1"/>
</dbReference>
<dbReference type="Proteomes" id="UP000092627">
    <property type="component" value="Unassembled WGS sequence"/>
</dbReference>
<evidence type="ECO:0000313" key="2">
    <source>
        <dbReference type="Proteomes" id="UP000092627"/>
    </source>
</evidence>
<name>A0A1A8T581_9GAMM</name>
<evidence type="ECO:0000313" key="1">
    <source>
        <dbReference type="EMBL" id="SBS26108.1"/>
    </source>
</evidence>
<dbReference type="AlphaFoldDB" id="A0A1A8T581"/>
<dbReference type="InterPro" id="IPR011051">
    <property type="entry name" value="RmlC_Cupin_sf"/>
</dbReference>